<reference evidence="1 2" key="1">
    <citation type="submission" date="2020-02" db="EMBL/GenBank/DDBJ databases">
        <authorList>
            <person name="Ferguson B K."/>
        </authorList>
    </citation>
    <scope>NUCLEOTIDE SEQUENCE [LARGE SCALE GENOMIC DNA]</scope>
</reference>
<dbReference type="InterPro" id="IPR038606">
    <property type="entry name" value="To_sf"/>
</dbReference>
<dbReference type="InterPro" id="IPR010562">
    <property type="entry name" value="Haemolymph_juvenile_hormone-bd"/>
</dbReference>
<dbReference type="Gene3D" id="3.15.10.30">
    <property type="entry name" value="Haemolymph juvenile hormone binding protein"/>
    <property type="match status" value="1"/>
</dbReference>
<organism evidence="1 2">
    <name type="scientific">Nesidiocoris tenuis</name>
    <dbReference type="NCBI Taxonomy" id="355587"/>
    <lineage>
        <taxon>Eukaryota</taxon>
        <taxon>Metazoa</taxon>
        <taxon>Ecdysozoa</taxon>
        <taxon>Arthropoda</taxon>
        <taxon>Hexapoda</taxon>
        <taxon>Insecta</taxon>
        <taxon>Pterygota</taxon>
        <taxon>Neoptera</taxon>
        <taxon>Paraneoptera</taxon>
        <taxon>Hemiptera</taxon>
        <taxon>Heteroptera</taxon>
        <taxon>Panheteroptera</taxon>
        <taxon>Cimicomorpha</taxon>
        <taxon>Miridae</taxon>
        <taxon>Dicyphina</taxon>
        <taxon>Nesidiocoris</taxon>
    </lineage>
</organism>
<accession>A0A6H5GDR1</accession>
<evidence type="ECO:0000313" key="2">
    <source>
        <dbReference type="Proteomes" id="UP000479000"/>
    </source>
</evidence>
<dbReference type="Proteomes" id="UP000479000">
    <property type="component" value="Unassembled WGS sequence"/>
</dbReference>
<name>A0A6H5GDR1_9HEMI</name>
<sequence>MLFYGFIGIPEIKLQSIEPLRIPKMVMDNGHGAVRVRAQFSNITVIGATNYTILDV</sequence>
<dbReference type="Pfam" id="PF06585">
    <property type="entry name" value="JHBP"/>
    <property type="match status" value="1"/>
</dbReference>
<dbReference type="EMBL" id="CADCXU010011206">
    <property type="protein sequence ID" value="CAB0001624.1"/>
    <property type="molecule type" value="Genomic_DNA"/>
</dbReference>
<feature type="non-terminal residue" evidence="1">
    <location>
        <position position="56"/>
    </location>
</feature>
<gene>
    <name evidence="1" type="ORF">NTEN_LOCUS7411</name>
</gene>
<protein>
    <submittedName>
        <fullName evidence="1">Uncharacterized protein</fullName>
    </submittedName>
</protein>
<proteinExistence type="predicted"/>
<keyword evidence="2" id="KW-1185">Reference proteome</keyword>
<dbReference type="AlphaFoldDB" id="A0A6H5GDR1"/>
<evidence type="ECO:0000313" key="1">
    <source>
        <dbReference type="EMBL" id="CAB0001624.1"/>
    </source>
</evidence>
<dbReference type="OrthoDB" id="8185598at2759"/>